<dbReference type="Proteomes" id="UP000593719">
    <property type="component" value="Chromosome"/>
</dbReference>
<dbReference type="Pfam" id="PF20157">
    <property type="entry name" value="Maf_flag10_N"/>
    <property type="match status" value="1"/>
</dbReference>
<keyword evidence="4" id="KW-1185">Reference proteome</keyword>
<dbReference type="EMBL" id="CP041235">
    <property type="protein sequence ID" value="QOP42599.1"/>
    <property type="molecule type" value="Genomic_DNA"/>
</dbReference>
<evidence type="ECO:0000259" key="2">
    <source>
        <dbReference type="Pfam" id="PF20157"/>
    </source>
</evidence>
<organism evidence="3 4">
    <name type="scientific">Sulfurimonas sediminis</name>
    <dbReference type="NCBI Taxonomy" id="2590020"/>
    <lineage>
        <taxon>Bacteria</taxon>
        <taxon>Pseudomonadati</taxon>
        <taxon>Campylobacterota</taxon>
        <taxon>Epsilonproteobacteria</taxon>
        <taxon>Campylobacterales</taxon>
        <taxon>Sulfurimonadaceae</taxon>
        <taxon>Sulfurimonas</taxon>
    </lineage>
</organism>
<dbReference type="Pfam" id="PF01973">
    <property type="entry name" value="MptE-like"/>
    <property type="match status" value="1"/>
</dbReference>
<dbReference type="PANTHER" id="PTHR41786:SF1">
    <property type="entry name" value="6-HYDROXYMETHYLPTERIN DIPHOSPHOKINASE MPTE-LIKE DOMAIN-CONTAINING PROTEIN"/>
    <property type="match status" value="1"/>
</dbReference>
<dbReference type="KEGG" id="ssei:FJR45_00955"/>
<gene>
    <name evidence="3" type="ORF">FJR45_00955</name>
</gene>
<protein>
    <submittedName>
        <fullName evidence="3">Motility associated factor glycosyltransferase family protein</fullName>
    </submittedName>
</protein>
<dbReference type="PANTHER" id="PTHR41786">
    <property type="entry name" value="MOTILITY ACCESSORY FACTOR MAF"/>
    <property type="match status" value="1"/>
</dbReference>
<accession>A0A7M1AYN7</accession>
<sequence length="688" mass="80095">MINLVYFMLCTYKRMFMQNIEEQAIKNYQNNIEFFKEYNEKVSNKILALESLLNDGKLSPKYDLIYEEGYFDVVELSSGAKLYNTNSQEFSQKIVDNINLKKNDQSFRSLRKINFEKASFEKIKNANAYTNFSTTAEIYELYHKNIDDSTHMKELDKFIFLGVGLGLHIPKAVEKYDFQVVLIVEDNLELFRLSLFTVDYKQALMNTTSFFSIADNAGSFRECFNGFYTNAFFKNQFIKFHLFSSAYESKIQEIQAILISRPEATYSHNRLLEKSRKVLDKINEEYKFLDLRKRQSDTIFQNKPWLVLGAGPSLYKNAEWVKDNQDRFVIVAAFTALNTLKRVGVTPDIAVQIDENVYTTHEMIENLGDLDFLEETLLFFSASVSPELFQHFKKENIYLHEDRTKYKLSRSTLTVSSVGDSIHAFALIFNAPQIYLLGIDLALSDDGLSHTPDHFKARLIDNSNNNPQTQDNQDFHLGDAVLEIAGNFKEKVKSTPLFMLSIPVINYFTRKYKTPMQNIYNLSDGCKLEQTIPTSFKDITLPEKQNKILLRKEMKEYFDTLSTTQLDQNEIDGIYCRIGQIQDYLTILETFNNAPHSDSLIFKLNLIKMVSAMCNHECIFELRDLMTIYYMNTAPYADDFFNTKELKNSKKFTKKFHTVFVKNVKKIIETYEKDLHVLKVLEKENSQA</sequence>
<name>A0A7M1AYN7_9BACT</name>
<feature type="domain" description="6-hydroxymethylpterin diphosphokinase MptE-like" evidence="1">
    <location>
        <begin position="288"/>
        <end position="445"/>
    </location>
</feature>
<keyword evidence="3" id="KW-0808">Transferase</keyword>
<evidence type="ECO:0000259" key="1">
    <source>
        <dbReference type="Pfam" id="PF01973"/>
    </source>
</evidence>
<proteinExistence type="predicted"/>
<dbReference type="InterPro" id="IPR002826">
    <property type="entry name" value="MptE-like"/>
</dbReference>
<dbReference type="AlphaFoldDB" id="A0A7M1AYN7"/>
<dbReference type="GO" id="GO:0016740">
    <property type="term" value="F:transferase activity"/>
    <property type="evidence" value="ECO:0007669"/>
    <property type="project" value="UniProtKB-KW"/>
</dbReference>
<reference evidence="3 4" key="1">
    <citation type="submission" date="2019-06" db="EMBL/GenBank/DDBJ databases">
        <title>Sulfurimonas gotlandica sp. nov., a chemoautotrophic and psychrotolerant epsilonproteobacterium isolated from a pelagic redoxcline, and an emended description of the genus Sulfurimonas.</title>
        <authorList>
            <person name="Wang S."/>
            <person name="Jiang L."/>
            <person name="Shao Z."/>
        </authorList>
    </citation>
    <scope>NUCLEOTIDE SEQUENCE [LARGE SCALE GENOMIC DNA]</scope>
    <source>
        <strain evidence="3 4">S2-6</strain>
    </source>
</reference>
<feature type="domain" description="Glycosyltransferase Maf N-terminal" evidence="2">
    <location>
        <begin position="28"/>
        <end position="205"/>
    </location>
</feature>
<evidence type="ECO:0000313" key="4">
    <source>
        <dbReference type="Proteomes" id="UP000593719"/>
    </source>
</evidence>
<evidence type="ECO:0000313" key="3">
    <source>
        <dbReference type="EMBL" id="QOP42599.1"/>
    </source>
</evidence>
<dbReference type="InterPro" id="IPR045376">
    <property type="entry name" value="Maf_N"/>
</dbReference>